<dbReference type="AlphaFoldDB" id="A0A0E9WS01"/>
<reference evidence="1" key="2">
    <citation type="journal article" date="2015" name="Fish Shellfish Immunol.">
        <title>Early steps in the European eel (Anguilla anguilla)-Vibrio vulnificus interaction in the gills: Role of the RtxA13 toxin.</title>
        <authorList>
            <person name="Callol A."/>
            <person name="Pajuelo D."/>
            <person name="Ebbesson L."/>
            <person name="Teles M."/>
            <person name="MacKenzie S."/>
            <person name="Amaro C."/>
        </authorList>
    </citation>
    <scope>NUCLEOTIDE SEQUENCE</scope>
</reference>
<evidence type="ECO:0000313" key="1">
    <source>
        <dbReference type="EMBL" id="JAH93167.1"/>
    </source>
</evidence>
<reference evidence="1" key="1">
    <citation type="submission" date="2014-11" db="EMBL/GenBank/DDBJ databases">
        <authorList>
            <person name="Amaro Gonzalez C."/>
        </authorList>
    </citation>
    <scope>NUCLEOTIDE SEQUENCE</scope>
</reference>
<protein>
    <submittedName>
        <fullName evidence="1">Uncharacterized protein</fullName>
    </submittedName>
</protein>
<dbReference type="EMBL" id="GBXM01015410">
    <property type="protein sequence ID" value="JAH93167.1"/>
    <property type="molecule type" value="Transcribed_RNA"/>
</dbReference>
<proteinExistence type="predicted"/>
<accession>A0A0E9WS01</accession>
<sequence>MLPIRHTLLSQRQGMVFAIPFFEENILKLISHRTELNVFTEFISFLDFYFLSFFSILISRPQDRWDCDSR</sequence>
<organism evidence="1">
    <name type="scientific">Anguilla anguilla</name>
    <name type="common">European freshwater eel</name>
    <name type="synonym">Muraena anguilla</name>
    <dbReference type="NCBI Taxonomy" id="7936"/>
    <lineage>
        <taxon>Eukaryota</taxon>
        <taxon>Metazoa</taxon>
        <taxon>Chordata</taxon>
        <taxon>Craniata</taxon>
        <taxon>Vertebrata</taxon>
        <taxon>Euteleostomi</taxon>
        <taxon>Actinopterygii</taxon>
        <taxon>Neopterygii</taxon>
        <taxon>Teleostei</taxon>
        <taxon>Anguilliformes</taxon>
        <taxon>Anguillidae</taxon>
        <taxon>Anguilla</taxon>
    </lineage>
</organism>
<name>A0A0E9WS01_ANGAN</name>